<gene>
    <name evidence="1" type="ORF">CRG98_045033</name>
</gene>
<keyword evidence="2" id="KW-1185">Reference proteome</keyword>
<name>A0A2I0HS89_PUNGR</name>
<dbReference type="EMBL" id="PGOL01005826">
    <property type="protein sequence ID" value="PKI34575.1"/>
    <property type="molecule type" value="Genomic_DNA"/>
</dbReference>
<sequence>MLARRERTQSVMLADVLSCAKRRVRSRDVAWLRGVRKKLALPRKVHRSSGHGSPCRGRRVKVADGVRSCGLLLKLWLGDEFLIFLSSLPAKVIDHVVGEVDYGGCA</sequence>
<dbReference type="Proteomes" id="UP000233551">
    <property type="component" value="Unassembled WGS sequence"/>
</dbReference>
<dbReference type="AlphaFoldDB" id="A0A2I0HS89"/>
<evidence type="ECO:0000313" key="1">
    <source>
        <dbReference type="EMBL" id="PKI34575.1"/>
    </source>
</evidence>
<comment type="caution">
    <text evidence="1">The sequence shown here is derived from an EMBL/GenBank/DDBJ whole genome shotgun (WGS) entry which is preliminary data.</text>
</comment>
<accession>A0A2I0HS89</accession>
<reference evidence="1 2" key="1">
    <citation type="submission" date="2017-11" db="EMBL/GenBank/DDBJ databases">
        <title>De-novo sequencing of pomegranate (Punica granatum L.) genome.</title>
        <authorList>
            <person name="Akparov Z."/>
            <person name="Amiraslanov A."/>
            <person name="Hajiyeva S."/>
            <person name="Abbasov M."/>
            <person name="Kaur K."/>
            <person name="Hamwieh A."/>
            <person name="Solovyev V."/>
            <person name="Salamov A."/>
            <person name="Braich B."/>
            <person name="Kosarev P."/>
            <person name="Mahmoud A."/>
            <person name="Hajiyev E."/>
            <person name="Babayeva S."/>
            <person name="Izzatullayeva V."/>
            <person name="Mammadov A."/>
            <person name="Mammadov A."/>
            <person name="Sharifova S."/>
            <person name="Ojaghi J."/>
            <person name="Eynullazada K."/>
            <person name="Bayramov B."/>
            <person name="Abdulazimova A."/>
            <person name="Shahmuradov I."/>
        </authorList>
    </citation>
    <scope>NUCLEOTIDE SEQUENCE [LARGE SCALE GENOMIC DNA]</scope>
    <source>
        <strain evidence="2">cv. AG2017</strain>
        <tissue evidence="1">Leaf</tissue>
    </source>
</reference>
<proteinExistence type="predicted"/>
<evidence type="ECO:0000313" key="2">
    <source>
        <dbReference type="Proteomes" id="UP000233551"/>
    </source>
</evidence>
<organism evidence="1 2">
    <name type="scientific">Punica granatum</name>
    <name type="common">Pomegranate</name>
    <dbReference type="NCBI Taxonomy" id="22663"/>
    <lineage>
        <taxon>Eukaryota</taxon>
        <taxon>Viridiplantae</taxon>
        <taxon>Streptophyta</taxon>
        <taxon>Embryophyta</taxon>
        <taxon>Tracheophyta</taxon>
        <taxon>Spermatophyta</taxon>
        <taxon>Magnoliopsida</taxon>
        <taxon>eudicotyledons</taxon>
        <taxon>Gunneridae</taxon>
        <taxon>Pentapetalae</taxon>
        <taxon>rosids</taxon>
        <taxon>malvids</taxon>
        <taxon>Myrtales</taxon>
        <taxon>Lythraceae</taxon>
        <taxon>Punica</taxon>
    </lineage>
</organism>
<protein>
    <submittedName>
        <fullName evidence="1">Uncharacterized protein</fullName>
    </submittedName>
</protein>